<keyword evidence="1" id="KW-0812">Transmembrane</keyword>
<feature type="transmembrane region" description="Helical" evidence="1">
    <location>
        <begin position="23"/>
        <end position="42"/>
    </location>
</feature>
<organism evidence="2 3">
    <name type="scientific">Candidatus Cohnella colombiensis</name>
    <dbReference type="NCBI Taxonomy" id="3121368"/>
    <lineage>
        <taxon>Bacteria</taxon>
        <taxon>Bacillati</taxon>
        <taxon>Bacillota</taxon>
        <taxon>Bacilli</taxon>
        <taxon>Bacillales</taxon>
        <taxon>Paenibacillaceae</taxon>
        <taxon>Cohnella</taxon>
    </lineage>
</organism>
<keyword evidence="1" id="KW-0472">Membrane</keyword>
<keyword evidence="1" id="KW-1133">Transmembrane helix</keyword>
<proteinExistence type="predicted"/>
<dbReference type="AlphaFoldDB" id="A0AA95F0T0"/>
<gene>
    <name evidence="2" type="ORF">P0Y55_04020</name>
</gene>
<name>A0AA95F0T0_9BACL</name>
<reference evidence="2" key="1">
    <citation type="submission" date="2023-03" db="EMBL/GenBank/DDBJ databases">
        <title>Andean soil-derived lignocellulolytic bacterial consortium as a source of novel taxa and putative plastic-active enzymes.</title>
        <authorList>
            <person name="Diaz-Garcia L."/>
            <person name="Chuvochina M."/>
            <person name="Feuerriegel G."/>
            <person name="Bunk B."/>
            <person name="Sproer C."/>
            <person name="Streit W.R."/>
            <person name="Rodriguez L.M."/>
            <person name="Overmann J."/>
            <person name="Jimenez D.J."/>
        </authorList>
    </citation>
    <scope>NUCLEOTIDE SEQUENCE</scope>
    <source>
        <strain evidence="2">MAG 2441</strain>
    </source>
</reference>
<dbReference type="Proteomes" id="UP001178662">
    <property type="component" value="Chromosome"/>
</dbReference>
<keyword evidence="3" id="KW-1185">Reference proteome</keyword>
<evidence type="ECO:0000313" key="3">
    <source>
        <dbReference type="Proteomes" id="UP001178662"/>
    </source>
</evidence>
<accession>A0AA95F0T0</accession>
<protein>
    <submittedName>
        <fullName evidence="2">Uncharacterized protein</fullName>
    </submittedName>
</protein>
<dbReference type="EMBL" id="CP119317">
    <property type="protein sequence ID" value="WEK56449.1"/>
    <property type="molecule type" value="Genomic_DNA"/>
</dbReference>
<evidence type="ECO:0000313" key="2">
    <source>
        <dbReference type="EMBL" id="WEK56449.1"/>
    </source>
</evidence>
<evidence type="ECO:0000256" key="1">
    <source>
        <dbReference type="SAM" id="Phobius"/>
    </source>
</evidence>
<sequence>MFLAESAGKAAEGFKLFGMSNQFWIIMIVLALFIVSILTSSYNDDKTKGL</sequence>